<evidence type="ECO:0000259" key="16">
    <source>
        <dbReference type="Pfam" id="PF00930"/>
    </source>
</evidence>
<dbReference type="Gene3D" id="2.140.10.30">
    <property type="entry name" value="Dipeptidylpeptidase IV, N-terminal domain"/>
    <property type="match status" value="1"/>
</dbReference>
<keyword evidence="7" id="KW-0378">Hydrolase</keyword>
<dbReference type="InterPro" id="IPR050278">
    <property type="entry name" value="Serine_Prot_S9B/DPPIV"/>
</dbReference>
<feature type="domain" description="Dipeptidylpeptidase IV N-terminal" evidence="16">
    <location>
        <begin position="207"/>
        <end position="613"/>
    </location>
</feature>
<evidence type="ECO:0000256" key="1">
    <source>
        <dbReference type="ARBA" id="ARBA00004576"/>
    </source>
</evidence>
<evidence type="ECO:0000313" key="17">
    <source>
        <dbReference type="EMBL" id="KAJ7089745.1"/>
    </source>
</evidence>
<dbReference type="InterPro" id="IPR002469">
    <property type="entry name" value="Peptidase_S9B_N"/>
</dbReference>
<keyword evidence="8" id="KW-0720">Serine protease</keyword>
<evidence type="ECO:0000256" key="2">
    <source>
        <dbReference type="ARBA" id="ARBA00006150"/>
    </source>
</evidence>
<evidence type="ECO:0000256" key="6">
    <source>
        <dbReference type="ARBA" id="ARBA00022692"/>
    </source>
</evidence>
<protein>
    <submittedName>
        <fullName evidence="17">Dipeptidyl aminopeptidase</fullName>
    </submittedName>
</protein>
<feature type="transmembrane region" description="Helical" evidence="14">
    <location>
        <begin position="99"/>
        <end position="123"/>
    </location>
</feature>
<evidence type="ECO:0000256" key="13">
    <source>
        <dbReference type="SAM" id="MobiDB-lite"/>
    </source>
</evidence>
<dbReference type="PANTHER" id="PTHR11731">
    <property type="entry name" value="PROTEASE FAMILY S9B,C DIPEPTIDYL-PEPTIDASE IV-RELATED"/>
    <property type="match status" value="1"/>
</dbReference>
<dbReference type="Proteomes" id="UP001222325">
    <property type="component" value="Unassembled WGS sequence"/>
</dbReference>
<keyword evidence="18" id="KW-1185">Reference proteome</keyword>
<keyword evidence="12" id="KW-0325">Glycoprotein</keyword>
<dbReference type="Gene3D" id="3.40.50.1820">
    <property type="entry name" value="alpha/beta hydrolase"/>
    <property type="match status" value="1"/>
</dbReference>
<comment type="subcellular location">
    <subcellularLocation>
        <location evidence="1">Vacuole membrane</location>
        <topology evidence="1">Single-pass type II membrane protein</topology>
    </subcellularLocation>
</comment>
<keyword evidence="3 17" id="KW-0031">Aminopeptidase</keyword>
<keyword evidence="11 14" id="KW-0472">Membrane</keyword>
<accession>A0AAD6U4K2</accession>
<evidence type="ECO:0000313" key="18">
    <source>
        <dbReference type="Proteomes" id="UP001222325"/>
    </source>
</evidence>
<feature type="region of interest" description="Disordered" evidence="13">
    <location>
        <begin position="38"/>
        <end position="90"/>
    </location>
</feature>
<dbReference type="Pfam" id="PF00326">
    <property type="entry name" value="Peptidase_S9"/>
    <property type="match status" value="1"/>
</dbReference>
<feature type="domain" description="Peptidase S9 prolyl oligopeptidase catalytic" evidence="15">
    <location>
        <begin position="700"/>
        <end position="900"/>
    </location>
</feature>
<evidence type="ECO:0000256" key="10">
    <source>
        <dbReference type="ARBA" id="ARBA00022989"/>
    </source>
</evidence>
<dbReference type="GO" id="GO:0004252">
    <property type="term" value="F:serine-type endopeptidase activity"/>
    <property type="evidence" value="ECO:0007669"/>
    <property type="project" value="InterPro"/>
</dbReference>
<dbReference type="FunFam" id="3.40.50.1820:FF:000003">
    <property type="entry name" value="Dipeptidyl peptidase 4"/>
    <property type="match status" value="1"/>
</dbReference>
<dbReference type="PROSITE" id="PS00708">
    <property type="entry name" value="PRO_ENDOPEP_SER"/>
    <property type="match status" value="1"/>
</dbReference>
<proteinExistence type="inferred from homology"/>
<dbReference type="SUPFAM" id="SSF53474">
    <property type="entry name" value="alpha/beta-Hydrolases"/>
    <property type="match status" value="1"/>
</dbReference>
<dbReference type="Pfam" id="PF00930">
    <property type="entry name" value="DPPIV_N"/>
    <property type="match status" value="1"/>
</dbReference>
<dbReference type="PANTHER" id="PTHR11731:SF200">
    <property type="entry name" value="DIPEPTIDYL PEPTIDASE 10, ISOFORM B"/>
    <property type="match status" value="1"/>
</dbReference>
<evidence type="ECO:0000256" key="9">
    <source>
        <dbReference type="ARBA" id="ARBA00022968"/>
    </source>
</evidence>
<dbReference type="GO" id="GO:0006508">
    <property type="term" value="P:proteolysis"/>
    <property type="evidence" value="ECO:0007669"/>
    <property type="project" value="UniProtKB-KW"/>
</dbReference>
<evidence type="ECO:0000256" key="8">
    <source>
        <dbReference type="ARBA" id="ARBA00022825"/>
    </source>
</evidence>
<dbReference type="InterPro" id="IPR001375">
    <property type="entry name" value="Peptidase_S9_cat"/>
</dbReference>
<keyword evidence="5" id="KW-0645">Protease</keyword>
<dbReference type="GO" id="GO:0008239">
    <property type="term" value="F:dipeptidyl-peptidase activity"/>
    <property type="evidence" value="ECO:0007669"/>
    <property type="project" value="TreeGrafter"/>
</dbReference>
<dbReference type="InterPro" id="IPR002471">
    <property type="entry name" value="Pept_S9_AS"/>
</dbReference>
<gene>
    <name evidence="17" type="ORF">B0H15DRAFT_270165</name>
</gene>
<keyword evidence="10 14" id="KW-1133">Transmembrane helix</keyword>
<sequence>MHDLSNCGGCALPTYRSLMSTSYEPLFLHEDELEQDGLLSMKDRPDPIQVRPPTYYGDGPFDAPSSDEDEALLEKAPGSPGVAERGLPPPQRRDSSLRLLLISLAALVTLSGIIGIVAAHSYVGTTYRAPGVRKITMDHVYNGTFAVDYRSLAWVPEAGDGVFSTFEDGFFKLVDLKTNTTKNLVDTKDMKNPTNGLALSWADWKLSPDMKYILVKSDHRKLWRHSSFGNYFIHEIASKKTTPLIPPTYPPTVAYATWSPTGEAIAYVTGNDLYILPSPTSVAAIRLTTTGTTSLFNGVPSWVYEEEILSAASALWFSPSSSKLAFLTFDESAVDTFTFPVYNPTEDADTVVPYTSEVKMKYPKPGYRNPIVEVAVFDLAAYLVDEKDADVQIMTLNWEGRHPENDSVVSEIKWVSDDTLILKEVNRNADNGSVVLFEKLKSLTLPLAERERGTVVRKLGKHGEEGDDGWIDNFQNIHALPSSLVKSLSAATVADAYLDVVPTPEGFNHLALFSPANSSTPIWLTSGEWEVTKGVKGVDVANGIVYFEAANPLSTSRHLYSVPLPSLSLAPTEKPVRVAPTALTDSAEPAYYVTDFSPEAGFYLLSYVGPGIPVQKVVKAADSKFEYVLTTNERLANVTEEYEAATVVYSTIEVDGYELNVKEIRPPRMDDSGRTKYPVLFRVYGGPFSQLVDISFTRGDWHEYLACGHSYVVVTVDGRGTGFKGRKLRNPVKGNLGFWETKDQVAAARIWAAKDYVDPKRIGIWGWSYGGFMSAKVVEADAGIHSLAMSVAPVTSWRLYDSIYTERYMNLPALNPGGYINASISNVTAFQKVDYLLAHGSADDNVHFANSAHLLDMFTKAHVRNFRFRMFTDSDHAINRRGATREVYEFMTGFLLEKWGKGGRKRGW</sequence>
<comment type="caution">
    <text evidence="17">The sequence shown here is derived from an EMBL/GenBank/DDBJ whole genome shotgun (WGS) entry which is preliminary data.</text>
</comment>
<evidence type="ECO:0000256" key="14">
    <source>
        <dbReference type="SAM" id="Phobius"/>
    </source>
</evidence>
<dbReference type="EMBL" id="JARJCN010000023">
    <property type="protein sequence ID" value="KAJ7089745.1"/>
    <property type="molecule type" value="Genomic_DNA"/>
</dbReference>
<dbReference type="GO" id="GO:0005886">
    <property type="term" value="C:plasma membrane"/>
    <property type="evidence" value="ECO:0007669"/>
    <property type="project" value="TreeGrafter"/>
</dbReference>
<evidence type="ECO:0000256" key="11">
    <source>
        <dbReference type="ARBA" id="ARBA00023136"/>
    </source>
</evidence>
<evidence type="ECO:0000256" key="5">
    <source>
        <dbReference type="ARBA" id="ARBA00022670"/>
    </source>
</evidence>
<keyword evidence="6 14" id="KW-0812">Transmembrane</keyword>
<evidence type="ECO:0000256" key="12">
    <source>
        <dbReference type="ARBA" id="ARBA00023180"/>
    </source>
</evidence>
<dbReference type="AlphaFoldDB" id="A0AAD6U4K2"/>
<keyword evidence="9" id="KW-0735">Signal-anchor</keyword>
<reference evidence="17" key="1">
    <citation type="submission" date="2023-03" db="EMBL/GenBank/DDBJ databases">
        <title>Massive genome expansion in bonnet fungi (Mycena s.s.) driven by repeated elements and novel gene families across ecological guilds.</title>
        <authorList>
            <consortium name="Lawrence Berkeley National Laboratory"/>
            <person name="Harder C.B."/>
            <person name="Miyauchi S."/>
            <person name="Viragh M."/>
            <person name="Kuo A."/>
            <person name="Thoen E."/>
            <person name="Andreopoulos B."/>
            <person name="Lu D."/>
            <person name="Skrede I."/>
            <person name="Drula E."/>
            <person name="Henrissat B."/>
            <person name="Morin E."/>
            <person name="Kohler A."/>
            <person name="Barry K."/>
            <person name="LaButti K."/>
            <person name="Morin E."/>
            <person name="Salamov A."/>
            <person name="Lipzen A."/>
            <person name="Mereny Z."/>
            <person name="Hegedus B."/>
            <person name="Baldrian P."/>
            <person name="Stursova M."/>
            <person name="Weitz H."/>
            <person name="Taylor A."/>
            <person name="Grigoriev I.V."/>
            <person name="Nagy L.G."/>
            <person name="Martin F."/>
            <person name="Kauserud H."/>
        </authorList>
    </citation>
    <scope>NUCLEOTIDE SEQUENCE</scope>
    <source>
        <strain evidence="17">CBHHK173m</strain>
    </source>
</reference>
<comment type="similarity">
    <text evidence="2">Belongs to the peptidase S9B family.</text>
</comment>
<dbReference type="GO" id="GO:0005774">
    <property type="term" value="C:vacuolar membrane"/>
    <property type="evidence" value="ECO:0007669"/>
    <property type="project" value="UniProtKB-SubCell"/>
</dbReference>
<dbReference type="GO" id="GO:0004177">
    <property type="term" value="F:aminopeptidase activity"/>
    <property type="evidence" value="ECO:0007669"/>
    <property type="project" value="UniProtKB-KW"/>
</dbReference>
<keyword evidence="4" id="KW-0926">Vacuole</keyword>
<evidence type="ECO:0000256" key="4">
    <source>
        <dbReference type="ARBA" id="ARBA00022554"/>
    </source>
</evidence>
<dbReference type="InterPro" id="IPR029058">
    <property type="entry name" value="AB_hydrolase_fold"/>
</dbReference>
<evidence type="ECO:0000259" key="15">
    <source>
        <dbReference type="Pfam" id="PF00326"/>
    </source>
</evidence>
<dbReference type="SUPFAM" id="SSF82171">
    <property type="entry name" value="DPP6 N-terminal domain-like"/>
    <property type="match status" value="1"/>
</dbReference>
<name>A0AAD6U4K2_9AGAR</name>
<organism evidence="17 18">
    <name type="scientific">Mycena belliarum</name>
    <dbReference type="NCBI Taxonomy" id="1033014"/>
    <lineage>
        <taxon>Eukaryota</taxon>
        <taxon>Fungi</taxon>
        <taxon>Dikarya</taxon>
        <taxon>Basidiomycota</taxon>
        <taxon>Agaricomycotina</taxon>
        <taxon>Agaricomycetes</taxon>
        <taxon>Agaricomycetidae</taxon>
        <taxon>Agaricales</taxon>
        <taxon>Marasmiineae</taxon>
        <taxon>Mycenaceae</taxon>
        <taxon>Mycena</taxon>
    </lineage>
</organism>
<evidence type="ECO:0000256" key="3">
    <source>
        <dbReference type="ARBA" id="ARBA00022438"/>
    </source>
</evidence>
<evidence type="ECO:0000256" key="7">
    <source>
        <dbReference type="ARBA" id="ARBA00022801"/>
    </source>
</evidence>